<proteinExistence type="predicted"/>
<dbReference type="Pfam" id="PF08666">
    <property type="entry name" value="SAF"/>
    <property type="match status" value="1"/>
</dbReference>
<reference evidence="2 3" key="1">
    <citation type="submission" date="2020-05" db="EMBL/GenBank/DDBJ databases">
        <title>Gimesia benthica sp. nov., a novel planctomycete isolated from a deep-sea water sample of the Northwest Indian Ocean.</title>
        <authorList>
            <person name="Wang J."/>
            <person name="Ruan C."/>
            <person name="Song L."/>
            <person name="Zhu Y."/>
            <person name="Li A."/>
            <person name="Zheng X."/>
            <person name="Wang L."/>
            <person name="Lu Z."/>
            <person name="Huang Y."/>
            <person name="Du W."/>
            <person name="Zhou Y."/>
            <person name="Huang L."/>
            <person name="Dai X."/>
        </authorList>
    </citation>
    <scope>NUCLEOTIDE SEQUENCE [LARGE SCALE GENOMIC DNA]</scope>
    <source>
        <strain evidence="2 3">YYQ-30</strain>
    </source>
</reference>
<dbReference type="GO" id="GO:0016491">
    <property type="term" value="F:oxidoreductase activity"/>
    <property type="evidence" value="ECO:0007669"/>
    <property type="project" value="InterPro"/>
</dbReference>
<dbReference type="InterPro" id="IPR036291">
    <property type="entry name" value="NAD(P)-bd_dom_sf"/>
</dbReference>
<dbReference type="PANTHER" id="PTHR37850:SF1">
    <property type="entry name" value="SAF DOMAIN PROTEIN"/>
    <property type="match status" value="1"/>
</dbReference>
<dbReference type="Pfam" id="PF03447">
    <property type="entry name" value="NAD_binding_3"/>
    <property type="match status" value="1"/>
</dbReference>
<dbReference type="InterPro" id="IPR048423">
    <property type="entry name" value="DRL_cat"/>
</dbReference>
<dbReference type="Proteomes" id="UP000572377">
    <property type="component" value="Unassembled WGS sequence"/>
</dbReference>
<accession>A0A849L1X7</accession>
<organism evidence="2 3">
    <name type="scientific">Halovulum dunhuangense</name>
    <dbReference type="NCBI Taxonomy" id="1505036"/>
    <lineage>
        <taxon>Bacteria</taxon>
        <taxon>Pseudomonadati</taxon>
        <taxon>Pseudomonadota</taxon>
        <taxon>Alphaproteobacteria</taxon>
        <taxon>Rhodobacterales</taxon>
        <taxon>Paracoccaceae</taxon>
        <taxon>Halovulum</taxon>
    </lineage>
</organism>
<dbReference type="SUPFAM" id="SSF51735">
    <property type="entry name" value="NAD(P)-binding Rossmann-fold domains"/>
    <property type="match status" value="1"/>
</dbReference>
<keyword evidence="3" id="KW-1185">Reference proteome</keyword>
<dbReference type="RefSeq" id="WP_171323954.1">
    <property type="nucleotide sequence ID" value="NZ_JABFBC010000001.1"/>
</dbReference>
<dbReference type="GO" id="GO:0050661">
    <property type="term" value="F:NADP binding"/>
    <property type="evidence" value="ECO:0007669"/>
    <property type="project" value="InterPro"/>
</dbReference>
<dbReference type="Pfam" id="PF21135">
    <property type="entry name" value="DRL_cat"/>
    <property type="match status" value="1"/>
</dbReference>
<dbReference type="EMBL" id="JABFBC010000001">
    <property type="protein sequence ID" value="NNU80306.1"/>
    <property type="molecule type" value="Genomic_DNA"/>
</dbReference>
<dbReference type="InterPro" id="IPR013974">
    <property type="entry name" value="SAF"/>
</dbReference>
<sequence>MILVDSALKRREEAGQPIRVGIVGAGAMGRAIAYQIERCTPGMTVVAIANRSLNSAERSFLDAGRTGSRHVTTPQGLAAALADGLPAITTDPMLLCRAEGIDVIHEVTGTVEHATHVILEAIANGKTVVTMNAEVQGTIGPVLKARADAAGVLLTDSDGDQPGVMMNLYRFVQGLGIRPVVLGNMKGLHDAYRNPTTQADFSRRTGLTPHMAASFADGTKMSFEMALVANATGLRAGRRGLYGPDCAHVTQAVGHYPPEQMIRHGIVDYIVGAEPAPGVFCIGHEERPMQTHWLKLYKLGEGPFYTFYTPYHLCHLEAPTTIARAALFGDATCAPEAGHIVDVVATAKTDLRAGDTLDGIGWYMTYGQCENADISVAEGLLPMGLAEGCRLKRDVPKDRVLTYDDVDLPEDRLADRLRAEQVAWD</sequence>
<comment type="caution">
    <text evidence="2">The sequence shown here is derived from an EMBL/GenBank/DDBJ whole genome shotgun (WGS) entry which is preliminary data.</text>
</comment>
<evidence type="ECO:0000313" key="3">
    <source>
        <dbReference type="Proteomes" id="UP000572377"/>
    </source>
</evidence>
<dbReference type="CDD" id="cd11616">
    <property type="entry name" value="SAF_DH_OX_like"/>
    <property type="match status" value="1"/>
</dbReference>
<protein>
    <submittedName>
        <fullName evidence="2">NAD(P)-dependent oxidoreductase</fullName>
    </submittedName>
</protein>
<evidence type="ECO:0000313" key="2">
    <source>
        <dbReference type="EMBL" id="NNU80306.1"/>
    </source>
</evidence>
<gene>
    <name evidence="2" type="ORF">HMH01_07615</name>
</gene>
<dbReference type="AlphaFoldDB" id="A0A849L1X7"/>
<evidence type="ECO:0000259" key="1">
    <source>
        <dbReference type="SMART" id="SM00858"/>
    </source>
</evidence>
<name>A0A849L1X7_9RHOB</name>
<dbReference type="InterPro" id="IPR005106">
    <property type="entry name" value="Asp/hSer_DH_NAD-bd"/>
</dbReference>
<dbReference type="PANTHER" id="PTHR37850">
    <property type="entry name" value="STRU PROTEIN"/>
    <property type="match status" value="1"/>
</dbReference>
<dbReference type="Gene3D" id="3.40.50.720">
    <property type="entry name" value="NAD(P)-binding Rossmann-like Domain"/>
    <property type="match status" value="1"/>
</dbReference>
<dbReference type="SMART" id="SM00858">
    <property type="entry name" value="SAF"/>
    <property type="match status" value="1"/>
</dbReference>
<feature type="domain" description="SAF" evidence="1">
    <location>
        <begin position="342"/>
        <end position="407"/>
    </location>
</feature>